<dbReference type="Pfam" id="PF13847">
    <property type="entry name" value="Methyltransf_31"/>
    <property type="match status" value="1"/>
</dbReference>
<feature type="domain" description="Methyltransferase" evidence="4">
    <location>
        <begin position="45"/>
        <end position="165"/>
    </location>
</feature>
<gene>
    <name evidence="5" type="ORF">AS156_30940</name>
</gene>
<dbReference type="InterPro" id="IPR029063">
    <property type="entry name" value="SAM-dependent_MTases_sf"/>
</dbReference>
<accession>A0A109K2F7</accession>
<keyword evidence="2" id="KW-0808">Transferase</keyword>
<evidence type="ECO:0000313" key="6">
    <source>
        <dbReference type="Proteomes" id="UP000057737"/>
    </source>
</evidence>
<dbReference type="RefSeq" id="WP_066501577.1">
    <property type="nucleotide sequence ID" value="NZ_LNCU01000030.1"/>
</dbReference>
<sequence length="272" mass="30386">MSLVERSSHFEFGENWKDYSKSIDKERINQAIAGIQKLFPDGIDGQTFVDIGSGSGLHSLAALMLGAKSVTSIDIDENSVEATSKLLTAHAADKRWTAEVVSIFDAPNDMKGKFDIVYSWGVLHHTGDMWPAIEKASELVKSGGLFCIAIYAATRSERFWTSEKAFYARAPKSIQWIVRQVYMAAYLSAKLLVLQNPISYVRNYKSNRGMNFSHDAHDWLGGYPYEAARAEELHGRISALGFSEVRSFRLPYTMGVFGAGCHEFVFRKVAFS</sequence>
<dbReference type="PANTHER" id="PTHR43464:SF19">
    <property type="entry name" value="UBIQUINONE BIOSYNTHESIS O-METHYLTRANSFERASE, MITOCHONDRIAL"/>
    <property type="match status" value="1"/>
</dbReference>
<dbReference type="OrthoDB" id="3206826at2"/>
<dbReference type="PANTHER" id="PTHR43464">
    <property type="entry name" value="METHYLTRANSFERASE"/>
    <property type="match status" value="1"/>
</dbReference>
<protein>
    <recommendedName>
        <fullName evidence="4">Methyltransferase domain-containing protein</fullName>
    </recommendedName>
</protein>
<keyword evidence="1" id="KW-0489">Methyltransferase</keyword>
<evidence type="ECO:0000259" key="4">
    <source>
        <dbReference type="Pfam" id="PF13847"/>
    </source>
</evidence>
<name>A0A109K2F7_9BRAD</name>
<dbReference type="AlphaFoldDB" id="A0A109K2F7"/>
<evidence type="ECO:0000256" key="1">
    <source>
        <dbReference type="ARBA" id="ARBA00022603"/>
    </source>
</evidence>
<dbReference type="GO" id="GO:0008168">
    <property type="term" value="F:methyltransferase activity"/>
    <property type="evidence" value="ECO:0007669"/>
    <property type="project" value="UniProtKB-KW"/>
</dbReference>
<evidence type="ECO:0000313" key="5">
    <source>
        <dbReference type="EMBL" id="KWV59455.1"/>
    </source>
</evidence>
<dbReference type="Gene3D" id="3.40.50.150">
    <property type="entry name" value="Vaccinia Virus protein VP39"/>
    <property type="match status" value="1"/>
</dbReference>
<dbReference type="GO" id="GO:0032259">
    <property type="term" value="P:methylation"/>
    <property type="evidence" value="ECO:0007669"/>
    <property type="project" value="UniProtKB-KW"/>
</dbReference>
<reference evidence="5 6" key="1">
    <citation type="submission" date="2015-11" db="EMBL/GenBank/DDBJ databases">
        <title>Draft Genome Sequence of the Strain BR 10303 (Bradyrhizobium sp.) isolated from nodules of Centrolobium paraense.</title>
        <authorList>
            <person name="Zelli J.E."/>
            <person name="Simoes-Araujo J.L."/>
            <person name="Barauna A.C."/>
            <person name="Silva K."/>
        </authorList>
    </citation>
    <scope>NUCLEOTIDE SEQUENCE [LARGE SCALE GENOMIC DNA]</scope>
    <source>
        <strain evidence="5 6">BR 10303</strain>
    </source>
</reference>
<proteinExistence type="predicted"/>
<dbReference type="SUPFAM" id="SSF53335">
    <property type="entry name" value="S-adenosyl-L-methionine-dependent methyltransferases"/>
    <property type="match status" value="1"/>
</dbReference>
<dbReference type="CDD" id="cd02440">
    <property type="entry name" value="AdoMet_MTases"/>
    <property type="match status" value="1"/>
</dbReference>
<dbReference type="Proteomes" id="UP000057737">
    <property type="component" value="Unassembled WGS sequence"/>
</dbReference>
<organism evidence="5 6">
    <name type="scientific">Bradyrhizobium macuxiense</name>
    <dbReference type="NCBI Taxonomy" id="1755647"/>
    <lineage>
        <taxon>Bacteria</taxon>
        <taxon>Pseudomonadati</taxon>
        <taxon>Pseudomonadota</taxon>
        <taxon>Alphaproteobacteria</taxon>
        <taxon>Hyphomicrobiales</taxon>
        <taxon>Nitrobacteraceae</taxon>
        <taxon>Bradyrhizobium</taxon>
    </lineage>
</organism>
<keyword evidence="6" id="KW-1185">Reference proteome</keyword>
<keyword evidence="3" id="KW-0949">S-adenosyl-L-methionine</keyword>
<dbReference type="InterPro" id="IPR025714">
    <property type="entry name" value="Methyltranfer_dom"/>
</dbReference>
<evidence type="ECO:0000256" key="3">
    <source>
        <dbReference type="ARBA" id="ARBA00022691"/>
    </source>
</evidence>
<dbReference type="EMBL" id="LNCU01000030">
    <property type="protein sequence ID" value="KWV59455.1"/>
    <property type="molecule type" value="Genomic_DNA"/>
</dbReference>
<comment type="caution">
    <text evidence="5">The sequence shown here is derived from an EMBL/GenBank/DDBJ whole genome shotgun (WGS) entry which is preliminary data.</text>
</comment>
<evidence type="ECO:0000256" key="2">
    <source>
        <dbReference type="ARBA" id="ARBA00022679"/>
    </source>
</evidence>